<organism evidence="6 7">
    <name type="scientific">Methylobacillus flagellatus (strain ATCC 51484 / DSM 6875 / VKM B-1610 / KT)</name>
    <dbReference type="NCBI Taxonomy" id="265072"/>
    <lineage>
        <taxon>Bacteria</taxon>
        <taxon>Pseudomonadati</taxon>
        <taxon>Pseudomonadota</taxon>
        <taxon>Betaproteobacteria</taxon>
        <taxon>Nitrosomonadales</taxon>
        <taxon>Methylophilaceae</taxon>
        <taxon>Methylobacillus</taxon>
    </lineage>
</organism>
<dbReference type="PANTHER" id="PTHR43003">
    <property type="entry name" value="DNA-3-METHYLADENINE GLYCOSYLASE"/>
    <property type="match status" value="1"/>
</dbReference>
<evidence type="ECO:0000256" key="4">
    <source>
        <dbReference type="ARBA" id="ARBA00023204"/>
    </source>
</evidence>
<dbReference type="InterPro" id="IPR051912">
    <property type="entry name" value="Alkylbase_DNA_Glycosylase/TA"/>
</dbReference>
<proteinExistence type="predicted"/>
<dbReference type="GO" id="GO:0043916">
    <property type="term" value="F:DNA-7-methylguanine glycosylase activity"/>
    <property type="evidence" value="ECO:0007669"/>
    <property type="project" value="TreeGrafter"/>
</dbReference>
<dbReference type="GO" id="GO:0006307">
    <property type="term" value="P:DNA alkylation repair"/>
    <property type="evidence" value="ECO:0007669"/>
    <property type="project" value="TreeGrafter"/>
</dbReference>
<evidence type="ECO:0000256" key="2">
    <source>
        <dbReference type="ARBA" id="ARBA00012000"/>
    </source>
</evidence>
<dbReference type="Proteomes" id="UP000002440">
    <property type="component" value="Chromosome"/>
</dbReference>
<dbReference type="AlphaFoldDB" id="Q1H1S0"/>
<dbReference type="InterPro" id="IPR003265">
    <property type="entry name" value="HhH-GPD_domain"/>
</dbReference>
<keyword evidence="6" id="KW-0326">Glycosidase</keyword>
<dbReference type="SMART" id="SM00478">
    <property type="entry name" value="ENDO3c"/>
    <property type="match status" value="1"/>
</dbReference>
<keyword evidence="3" id="KW-0227">DNA damage</keyword>
<accession>Q1H1S0</accession>
<dbReference type="Pfam" id="PF00730">
    <property type="entry name" value="HhH-GPD"/>
    <property type="match status" value="1"/>
</dbReference>
<dbReference type="SUPFAM" id="SSF48150">
    <property type="entry name" value="DNA-glycosylase"/>
    <property type="match status" value="1"/>
</dbReference>
<keyword evidence="6" id="KW-0378">Hydrolase</keyword>
<evidence type="ECO:0000259" key="5">
    <source>
        <dbReference type="SMART" id="SM00478"/>
    </source>
</evidence>
<dbReference type="GO" id="GO:0006285">
    <property type="term" value="P:base-excision repair, AP site formation"/>
    <property type="evidence" value="ECO:0007669"/>
    <property type="project" value="TreeGrafter"/>
</dbReference>
<dbReference type="eggNOG" id="COG0122">
    <property type="taxonomic scope" value="Bacteria"/>
</dbReference>
<dbReference type="EC" id="3.2.2.21" evidence="2"/>
<sequence>MHGGQFPAPAALLATDVAQLRACGFSGRKITYITGLAQAALAGNIPDHATALAMEDEALITQLTALPGIGRWTVEMMLMHTLRRADILPVDDLGVREGFRRLKGLSTAPTPRLLRDIGLAWSPHRSSAAWYLWHVPRDYLPP</sequence>
<evidence type="ECO:0000313" key="6">
    <source>
        <dbReference type="EMBL" id="ABE49567.1"/>
    </source>
</evidence>
<dbReference type="KEGG" id="mfa:Mfla_1299"/>
<keyword evidence="4" id="KW-0234">DNA repair</keyword>
<comment type="catalytic activity">
    <reaction evidence="1">
        <text>Hydrolysis of alkylated DNA, releasing 3-methyladenine, 3-methylguanine, 7-methylguanine and 7-methyladenine.</text>
        <dbReference type="EC" id="3.2.2.21"/>
    </reaction>
</comment>
<dbReference type="GO" id="GO:0032993">
    <property type="term" value="C:protein-DNA complex"/>
    <property type="evidence" value="ECO:0007669"/>
    <property type="project" value="TreeGrafter"/>
</dbReference>
<evidence type="ECO:0000256" key="1">
    <source>
        <dbReference type="ARBA" id="ARBA00000086"/>
    </source>
</evidence>
<feature type="domain" description="HhH-GPD" evidence="5">
    <location>
        <begin position="3"/>
        <end position="137"/>
    </location>
</feature>
<dbReference type="EMBL" id="CP000284">
    <property type="protein sequence ID" value="ABE49567.1"/>
    <property type="molecule type" value="Genomic_DNA"/>
</dbReference>
<dbReference type="HOGENOM" id="CLU_000445_72_5_4"/>
<gene>
    <name evidence="6" type="ordered locus">Mfla_1299</name>
</gene>
<dbReference type="InterPro" id="IPR011257">
    <property type="entry name" value="DNA_glycosylase"/>
</dbReference>
<dbReference type="Gene3D" id="1.10.340.30">
    <property type="entry name" value="Hypothetical protein, domain 2"/>
    <property type="match status" value="1"/>
</dbReference>
<reference evidence="6 7" key="1">
    <citation type="submission" date="2006-03" db="EMBL/GenBank/DDBJ databases">
        <title>Complete sequence of Methylobacillus flagellatus KT.</title>
        <authorList>
            <consortium name="US DOE Joint Genome Institute"/>
            <person name="Copeland A."/>
            <person name="Lucas S."/>
            <person name="Lapidus A."/>
            <person name="Barry K."/>
            <person name="Detter J.C."/>
            <person name="Glavina del Rio T."/>
            <person name="Hammon N."/>
            <person name="Israni S."/>
            <person name="Dalin E."/>
            <person name="Tice H."/>
            <person name="Pitluck S."/>
            <person name="Brettin T."/>
            <person name="Bruce D."/>
            <person name="Han C."/>
            <person name="Tapia R."/>
            <person name="Saunders E."/>
            <person name="Gilna P."/>
            <person name="Schmutz J."/>
            <person name="Larimer F."/>
            <person name="Land M."/>
            <person name="Kyrpides N."/>
            <person name="Anderson I."/>
            <person name="Richardson P."/>
        </authorList>
    </citation>
    <scope>NUCLEOTIDE SEQUENCE [LARGE SCALE GENOMIC DNA]</scope>
    <source>
        <strain evidence="7">KT / ATCC 51484 / DSM 6875</strain>
    </source>
</reference>
<protein>
    <recommendedName>
        <fullName evidence="2">DNA-3-methyladenine glycosylase II</fullName>
        <ecNumber evidence="2">3.2.2.21</ecNumber>
    </recommendedName>
</protein>
<dbReference type="GO" id="GO:0032131">
    <property type="term" value="F:alkylated DNA binding"/>
    <property type="evidence" value="ECO:0007669"/>
    <property type="project" value="TreeGrafter"/>
</dbReference>
<dbReference type="Gene3D" id="1.10.1670.40">
    <property type="match status" value="1"/>
</dbReference>
<dbReference type="CDD" id="cd00056">
    <property type="entry name" value="ENDO3c"/>
    <property type="match status" value="1"/>
</dbReference>
<name>Q1H1S0_METFK</name>
<keyword evidence="7" id="KW-1185">Reference proteome</keyword>
<dbReference type="GO" id="GO:0008725">
    <property type="term" value="F:DNA-3-methyladenine glycosylase activity"/>
    <property type="evidence" value="ECO:0007669"/>
    <property type="project" value="TreeGrafter"/>
</dbReference>
<dbReference type="STRING" id="265072.Mfla_1299"/>
<evidence type="ECO:0000256" key="3">
    <source>
        <dbReference type="ARBA" id="ARBA00022763"/>
    </source>
</evidence>
<dbReference type="PANTHER" id="PTHR43003:SF5">
    <property type="entry name" value="DNA-3-METHYLADENINE GLYCOSYLASE"/>
    <property type="match status" value="1"/>
</dbReference>
<evidence type="ECO:0000313" key="7">
    <source>
        <dbReference type="Proteomes" id="UP000002440"/>
    </source>
</evidence>